<dbReference type="InterPro" id="IPR012347">
    <property type="entry name" value="Ferritin-like"/>
</dbReference>
<dbReference type="EMBL" id="JACRSO010000005">
    <property type="protein sequence ID" value="MBC8529989.1"/>
    <property type="molecule type" value="Genomic_DNA"/>
</dbReference>
<keyword evidence="1" id="KW-0167">Capsid protein</keyword>
<keyword evidence="2" id="KW-1185">Reference proteome</keyword>
<reference evidence="1" key="1">
    <citation type="submission" date="2020-08" db="EMBL/GenBank/DDBJ databases">
        <title>Genome public.</title>
        <authorList>
            <person name="Liu C."/>
            <person name="Sun Q."/>
        </authorList>
    </citation>
    <scope>NUCLEOTIDE SEQUENCE</scope>
    <source>
        <strain evidence="1">NSJ-44</strain>
    </source>
</reference>
<accession>A0A926D1W9</accession>
<dbReference type="Gene3D" id="1.20.1260.10">
    <property type="match status" value="1"/>
</dbReference>
<comment type="caution">
    <text evidence="1">The sequence shown here is derived from an EMBL/GenBank/DDBJ whole genome shotgun (WGS) entry which is preliminary data.</text>
</comment>
<dbReference type="RefSeq" id="WP_249285759.1">
    <property type="nucleotide sequence ID" value="NZ_JACRSO010000005.1"/>
</dbReference>
<name>A0A926D1W9_9FIRM</name>
<gene>
    <name evidence="1" type="ORF">H8699_11165</name>
</gene>
<dbReference type="InterPro" id="IPR012851">
    <property type="entry name" value="Spore_coat_CotF-like"/>
</dbReference>
<evidence type="ECO:0000313" key="1">
    <source>
        <dbReference type="EMBL" id="MBC8529989.1"/>
    </source>
</evidence>
<dbReference type="Pfam" id="PF07875">
    <property type="entry name" value="Coat_F"/>
    <property type="match status" value="1"/>
</dbReference>
<organism evidence="1 2">
    <name type="scientific">Luoshenia tenuis</name>
    <dbReference type="NCBI Taxonomy" id="2763654"/>
    <lineage>
        <taxon>Bacteria</taxon>
        <taxon>Bacillati</taxon>
        <taxon>Bacillota</taxon>
        <taxon>Clostridia</taxon>
        <taxon>Christensenellales</taxon>
        <taxon>Christensenellaceae</taxon>
        <taxon>Luoshenia</taxon>
    </lineage>
</organism>
<proteinExistence type="predicted"/>
<dbReference type="AlphaFoldDB" id="A0A926D1W9"/>
<sequence length="95" mass="11086">MNENPFVQLTEQDMLTDLLSQEKQIVGLYSVAITEASTPEFRQVLGNNFTNTTQDQYQTFDYMQQKGFYKIKQAQAQDIDQAKQTYCKMENELTK</sequence>
<dbReference type="Proteomes" id="UP000654279">
    <property type="component" value="Unassembled WGS sequence"/>
</dbReference>
<keyword evidence="1" id="KW-0946">Virion</keyword>
<protein>
    <submittedName>
        <fullName evidence="1">Spore coat protein</fullName>
    </submittedName>
</protein>
<evidence type="ECO:0000313" key="2">
    <source>
        <dbReference type="Proteomes" id="UP000654279"/>
    </source>
</evidence>